<dbReference type="EMBL" id="PNBW01000152">
    <property type="protein sequence ID" value="TMO69860.1"/>
    <property type="molecule type" value="Genomic_DNA"/>
</dbReference>
<dbReference type="PRINTS" id="PR01399">
    <property type="entry name" value="ENTSNTHTASED"/>
</dbReference>
<evidence type="ECO:0000256" key="10">
    <source>
        <dbReference type="ARBA" id="ARBA00049176"/>
    </source>
</evidence>
<feature type="binding site" evidence="12">
    <location>
        <position position="54"/>
    </location>
    <ligand>
        <name>CoA</name>
        <dbReference type="ChEBI" id="CHEBI:57287"/>
    </ligand>
</feature>
<dbReference type="InterPro" id="IPR003542">
    <property type="entry name" value="Enbac_synth_compD-like"/>
</dbReference>
<feature type="binding site" evidence="12">
    <location>
        <position position="169"/>
    </location>
    <ligand>
        <name>CoA</name>
        <dbReference type="ChEBI" id="CHEBI:57287"/>
    </ligand>
</feature>
<comment type="catalytic activity">
    <reaction evidence="11">
        <text>apo-[peptidyl-carrier protein] + CoA = holo-[peptidyl-carrier protein] + adenosine 3',5'-bisphosphate + H(+)</text>
        <dbReference type="Rhea" id="RHEA:46228"/>
        <dbReference type="Rhea" id="RHEA-COMP:11479"/>
        <dbReference type="Rhea" id="RHEA-COMP:11480"/>
        <dbReference type="ChEBI" id="CHEBI:15378"/>
        <dbReference type="ChEBI" id="CHEBI:29999"/>
        <dbReference type="ChEBI" id="CHEBI:57287"/>
        <dbReference type="ChEBI" id="CHEBI:58343"/>
        <dbReference type="ChEBI" id="CHEBI:64479"/>
    </reaction>
</comment>
<comment type="cofactor">
    <cofactor evidence="13">
        <name>Mg(2+)</name>
        <dbReference type="ChEBI" id="CHEBI:18420"/>
    </cofactor>
</comment>
<keyword evidence="6 16" id="KW-0808">Transferase</keyword>
<evidence type="ECO:0000256" key="4">
    <source>
        <dbReference type="ARBA" id="ARBA00011503"/>
    </source>
</evidence>
<keyword evidence="13" id="KW-0479">Metal-binding</keyword>
<evidence type="ECO:0000313" key="17">
    <source>
        <dbReference type="EMBL" id="TMO69860.1"/>
    </source>
</evidence>
<evidence type="ECO:0000256" key="7">
    <source>
        <dbReference type="ARBA" id="ARBA00023191"/>
    </source>
</evidence>
<dbReference type="GO" id="GO:0009239">
    <property type="term" value="P:enterobactin biosynthetic process"/>
    <property type="evidence" value="ECO:0007669"/>
    <property type="project" value="UniProtKB-UniPathway"/>
</dbReference>
<protein>
    <recommendedName>
        <fullName evidence="5">Enterobactin synthase component D</fullName>
    </recommendedName>
    <alternativeName>
        <fullName evidence="8">4'-phosphopantetheinyl transferase EntD</fullName>
    </alternativeName>
    <alternativeName>
        <fullName evidence="9">Enterochelin synthase D</fullName>
    </alternativeName>
</protein>
<comment type="catalytic activity">
    <reaction evidence="10">
        <text>apo-[aryl-carrier protein] + CoA = holo-[aryl-carrier protein] + adenosine 3',5'-bisphosphate + H(+)</text>
        <dbReference type="Rhea" id="RHEA:48404"/>
        <dbReference type="Rhea" id="RHEA-COMP:15903"/>
        <dbReference type="Rhea" id="RHEA-COMP:17557"/>
        <dbReference type="ChEBI" id="CHEBI:15378"/>
        <dbReference type="ChEBI" id="CHEBI:29999"/>
        <dbReference type="ChEBI" id="CHEBI:57287"/>
        <dbReference type="ChEBI" id="CHEBI:58343"/>
        <dbReference type="ChEBI" id="CHEBI:64479"/>
    </reaction>
</comment>
<evidence type="ECO:0000259" key="14">
    <source>
        <dbReference type="Pfam" id="PF01648"/>
    </source>
</evidence>
<sequence length="230" mass="25954">MDTLCSYPQDLTFTPQLPYAFYSCAFTNEYYTDSQFTTHKIDFPAKLNNAVTKRKAEFLAGRICAKHALQRINIEGVQILSGEDRAPIWPEGVKGSITHTQGIAIAMCARDTELKGLGIDVERFMGDEQEQKLQKQILHPEENSTFSSLSLTIANPLTLIFSAKESIYKALYSSVGKFFGFDAVKLINFTSNKLNFVIVEQLSTQLPVGKQITVRYQLSKHLVFTECEYK</sequence>
<dbReference type="Proteomes" id="UP000307217">
    <property type="component" value="Unassembled WGS sequence"/>
</dbReference>
<dbReference type="GO" id="GO:0008897">
    <property type="term" value="F:holo-[acyl-carrier-protein] synthase activity"/>
    <property type="evidence" value="ECO:0007669"/>
    <property type="project" value="InterPro"/>
</dbReference>
<comment type="subunit">
    <text evidence="4">EntB, EntD, EntE, and EntF form a multienzyme complex called enterobactin synthase.</text>
</comment>
<evidence type="ECO:0000259" key="15">
    <source>
        <dbReference type="Pfam" id="PF17837"/>
    </source>
</evidence>
<reference evidence="19" key="2">
    <citation type="submission" date="2019-06" db="EMBL/GenBank/DDBJ databases">
        <title>Co-occurence of chitin degradation, pigmentation and bioactivity in marine Pseudoalteromonas.</title>
        <authorList>
            <person name="Sonnenschein E.C."/>
            <person name="Bech P.K."/>
        </authorList>
    </citation>
    <scope>NUCLEOTIDE SEQUENCE [LARGE SCALE GENOMIC DNA]</scope>
    <source>
        <strain evidence="19">S3790</strain>
    </source>
</reference>
<feature type="binding site" evidence="13">
    <location>
        <position position="122"/>
    </location>
    <ligand>
        <name>Mg(2+)</name>
        <dbReference type="ChEBI" id="CHEBI:18420"/>
    </ligand>
</feature>
<gene>
    <name evidence="16" type="ORF">CWC19_03900</name>
    <name evidence="17" type="ORF">CWC20_20235</name>
</gene>
<feature type="binding site" evidence="12">
    <location>
        <position position="62"/>
    </location>
    <ligand>
        <name>CoA</name>
        <dbReference type="ChEBI" id="CHEBI:57287"/>
    </ligand>
</feature>
<proteinExistence type="inferred from homology"/>
<keyword evidence="18" id="KW-1185">Reference proteome</keyword>
<dbReference type="UniPathway" id="UPA00017"/>
<feature type="binding site" evidence="13">
    <location>
        <position position="120"/>
    </location>
    <ligand>
        <name>Mg(2+)</name>
        <dbReference type="ChEBI" id="CHEBI:18420"/>
    </ligand>
</feature>
<evidence type="ECO:0000256" key="5">
    <source>
        <dbReference type="ARBA" id="ARBA00019087"/>
    </source>
</evidence>
<keyword evidence="7" id="KW-0259">Enterobactin biosynthesis</keyword>
<dbReference type="RefSeq" id="WP_138590174.1">
    <property type="nucleotide sequence ID" value="NZ_PNBW01000152.1"/>
</dbReference>
<reference evidence="16" key="3">
    <citation type="submission" date="2019-09" db="EMBL/GenBank/DDBJ databases">
        <title>Co-occurence of chitin degradation, pigmentation and bioactivity in marine Pseudoalteromonas.</title>
        <authorList>
            <person name="Sonnenschein E.C."/>
            <person name="Bech P.K."/>
        </authorList>
    </citation>
    <scope>NUCLEOTIDE SEQUENCE</scope>
    <source>
        <strain evidence="16">S3790</strain>
        <strain evidence="17 18">S3895</strain>
    </source>
</reference>
<comment type="pathway">
    <text evidence="2">Siderophore biosynthesis; enterobactin biosynthesis.</text>
</comment>
<dbReference type="SUPFAM" id="SSF56214">
    <property type="entry name" value="4'-phosphopantetheinyl transferase"/>
    <property type="match status" value="1"/>
</dbReference>
<feature type="binding site" evidence="12">
    <location>
        <position position="120"/>
    </location>
    <ligand>
        <name>CoA</name>
        <dbReference type="ChEBI" id="CHEBI:57287"/>
    </ligand>
</feature>
<name>A0A5S3VCG9_9GAMM</name>
<evidence type="ECO:0000256" key="11">
    <source>
        <dbReference type="ARBA" id="ARBA00049191"/>
    </source>
</evidence>
<dbReference type="GO" id="GO:0009366">
    <property type="term" value="C:enterobactin synthetase complex"/>
    <property type="evidence" value="ECO:0007669"/>
    <property type="project" value="InterPro"/>
</dbReference>
<comment type="caution">
    <text evidence="16">The sequence shown here is derived from an EMBL/GenBank/DDBJ whole genome shotgun (WGS) entry which is preliminary data.</text>
</comment>
<dbReference type="PANTHER" id="PTHR38096:SF1">
    <property type="entry name" value="ENTEROBACTIN SYNTHASE COMPONENT D"/>
    <property type="match status" value="1"/>
</dbReference>
<comment type="function">
    <text evidence="1">Involved in the biosynthesis of the siderophore enterobactin (enterochelin), which is a macrocyclic trimeric lactone of N-(2,3-dihydroxybenzoyl)-serine. The serine trilactone serves as a scaffolding for the three catechol functionalities that provide hexadentate coordination for the tightly ligated iron(2+) atoms. Plays an essential role in the assembly of the enterobactin by catalyzing the transfer of the 4'-phosphopantetheine (Ppant) moiety from coenzyme A to the apo-domains of both EntB (ArCP domain) and EntF (PCP domain) to yield their holo-forms which make them competent for the activation of 2,3-dihydroxybenzoate (DHB) and L-serine, respectively.</text>
</comment>
<dbReference type="InterPro" id="IPR041354">
    <property type="entry name" value="4PPT_N"/>
</dbReference>
<dbReference type="Gene3D" id="3.90.470.20">
    <property type="entry name" value="4'-phosphopantetheinyl transferase domain"/>
    <property type="match status" value="1"/>
</dbReference>
<dbReference type="Pfam" id="PF17837">
    <property type="entry name" value="4PPT_N"/>
    <property type="match status" value="1"/>
</dbReference>
<dbReference type="Proteomes" id="UP000307164">
    <property type="component" value="Unassembled WGS sequence"/>
</dbReference>
<evidence type="ECO:0000256" key="8">
    <source>
        <dbReference type="ARBA" id="ARBA00029894"/>
    </source>
</evidence>
<dbReference type="OrthoDB" id="8210607at2"/>
<dbReference type="InterPro" id="IPR008278">
    <property type="entry name" value="4-PPantetheinyl_Trfase_dom"/>
</dbReference>
<dbReference type="EMBL" id="PNBX01000013">
    <property type="protein sequence ID" value="TMO69753.1"/>
    <property type="molecule type" value="Genomic_DNA"/>
</dbReference>
<evidence type="ECO:0000313" key="16">
    <source>
        <dbReference type="EMBL" id="TMO69753.1"/>
    </source>
</evidence>
<dbReference type="GO" id="GO:0005886">
    <property type="term" value="C:plasma membrane"/>
    <property type="evidence" value="ECO:0007669"/>
    <property type="project" value="TreeGrafter"/>
</dbReference>
<dbReference type="PANTHER" id="PTHR38096">
    <property type="entry name" value="ENTEROBACTIN SYNTHASE COMPONENT D"/>
    <property type="match status" value="1"/>
</dbReference>
<feature type="domain" description="4'-phosphopantetheinyl transferase" evidence="14">
    <location>
        <begin position="116"/>
        <end position="197"/>
    </location>
</feature>
<organism evidence="16 19">
    <name type="scientific">Pseudoalteromonas aurantia</name>
    <dbReference type="NCBI Taxonomy" id="43654"/>
    <lineage>
        <taxon>Bacteria</taxon>
        <taxon>Pseudomonadati</taxon>
        <taxon>Pseudomonadota</taxon>
        <taxon>Gammaproteobacteria</taxon>
        <taxon>Alteromonadales</taxon>
        <taxon>Pseudoalteromonadaceae</taxon>
        <taxon>Pseudoalteromonas</taxon>
    </lineage>
</organism>
<dbReference type="InterPro" id="IPR037143">
    <property type="entry name" value="4-PPantetheinyl_Trfase_dom_sf"/>
</dbReference>
<reference evidence="18 19" key="1">
    <citation type="submission" date="2018-01" db="EMBL/GenBank/DDBJ databases">
        <authorList>
            <person name="Paulsen S."/>
            <person name="Gram L.K."/>
        </authorList>
    </citation>
    <scope>NUCLEOTIDE SEQUENCE [LARGE SCALE GENOMIC DNA]</scope>
    <source>
        <strain evidence="16 19">S3790</strain>
        <strain evidence="17 18">S3895</strain>
    </source>
</reference>
<dbReference type="Pfam" id="PF01648">
    <property type="entry name" value="ACPS"/>
    <property type="match status" value="1"/>
</dbReference>
<evidence type="ECO:0000256" key="12">
    <source>
        <dbReference type="PIRSR" id="PIRSR603542-1"/>
    </source>
</evidence>
<dbReference type="AlphaFoldDB" id="A0A5S3VCG9"/>
<evidence type="ECO:0000256" key="6">
    <source>
        <dbReference type="ARBA" id="ARBA00022679"/>
    </source>
</evidence>
<evidence type="ECO:0000256" key="2">
    <source>
        <dbReference type="ARBA" id="ARBA00004993"/>
    </source>
</evidence>
<comment type="similarity">
    <text evidence="3">Belongs to the P-Pant transferase superfamily. EntD family.</text>
</comment>
<evidence type="ECO:0000313" key="19">
    <source>
        <dbReference type="Proteomes" id="UP000307217"/>
    </source>
</evidence>
<evidence type="ECO:0000256" key="9">
    <source>
        <dbReference type="ARBA" id="ARBA00031996"/>
    </source>
</evidence>
<keyword evidence="13" id="KW-0460">Magnesium</keyword>
<evidence type="ECO:0000256" key="13">
    <source>
        <dbReference type="PIRSR" id="PIRSR603542-2"/>
    </source>
</evidence>
<evidence type="ECO:0000256" key="1">
    <source>
        <dbReference type="ARBA" id="ARBA00003937"/>
    </source>
</evidence>
<evidence type="ECO:0000313" key="18">
    <source>
        <dbReference type="Proteomes" id="UP000307164"/>
    </source>
</evidence>
<evidence type="ECO:0000256" key="3">
    <source>
        <dbReference type="ARBA" id="ARBA00008342"/>
    </source>
</evidence>
<feature type="domain" description="4'-phosphopantetheinyl transferase N-terminal" evidence="15">
    <location>
        <begin position="45"/>
        <end position="109"/>
    </location>
</feature>
<feature type="binding site" evidence="12">
    <location>
        <begin position="98"/>
        <end position="99"/>
    </location>
    <ligand>
        <name>CoA</name>
        <dbReference type="ChEBI" id="CHEBI:57287"/>
    </ligand>
</feature>
<accession>A0A5S3VCG9</accession>
<feature type="binding site" evidence="12">
    <location>
        <position position="165"/>
    </location>
    <ligand>
        <name>CoA</name>
        <dbReference type="ChEBI" id="CHEBI:57287"/>
    </ligand>
</feature>
<dbReference type="GO" id="GO:0000287">
    <property type="term" value="F:magnesium ion binding"/>
    <property type="evidence" value="ECO:0007669"/>
    <property type="project" value="InterPro"/>
</dbReference>